<evidence type="ECO:0000256" key="1">
    <source>
        <dbReference type="ARBA" id="ARBA00023015"/>
    </source>
</evidence>
<dbReference type="Gene3D" id="1.10.490.50">
    <property type="entry name" value="Antibiotic binding domain of TipA-like multidrug resistance regulators"/>
    <property type="match status" value="1"/>
</dbReference>
<evidence type="ECO:0000313" key="6">
    <source>
        <dbReference type="EMBL" id="MBR7831068.1"/>
    </source>
</evidence>
<accession>A0A941EHU7</accession>
<dbReference type="InterPro" id="IPR000551">
    <property type="entry name" value="MerR-type_HTH_dom"/>
</dbReference>
<dbReference type="Pfam" id="PF07739">
    <property type="entry name" value="TipAS"/>
    <property type="match status" value="1"/>
</dbReference>
<proteinExistence type="predicted"/>
<keyword evidence="2" id="KW-0238">DNA-binding</keyword>
<dbReference type="Pfam" id="PF13411">
    <property type="entry name" value="MerR_1"/>
    <property type="match status" value="1"/>
</dbReference>
<dbReference type="SMART" id="SM00422">
    <property type="entry name" value="HTH_MERR"/>
    <property type="match status" value="1"/>
</dbReference>
<dbReference type="PROSITE" id="PS00552">
    <property type="entry name" value="HTH_MERR_1"/>
    <property type="match status" value="1"/>
</dbReference>
<dbReference type="EMBL" id="JAGSOH010000181">
    <property type="protein sequence ID" value="MBR7831068.1"/>
    <property type="molecule type" value="Genomic_DNA"/>
</dbReference>
<dbReference type="PROSITE" id="PS50937">
    <property type="entry name" value="HTH_MERR_2"/>
    <property type="match status" value="1"/>
</dbReference>
<dbReference type="InterPro" id="IPR012925">
    <property type="entry name" value="TipAS_dom"/>
</dbReference>
<evidence type="ECO:0000256" key="4">
    <source>
        <dbReference type="ARBA" id="ARBA00023163"/>
    </source>
</evidence>
<keyword evidence="3" id="KW-0010">Activator</keyword>
<name>A0A941EHU7_9ACTN</name>
<evidence type="ECO:0000256" key="2">
    <source>
        <dbReference type="ARBA" id="ARBA00023125"/>
    </source>
</evidence>
<keyword evidence="1" id="KW-0805">Transcription regulation</keyword>
<dbReference type="InterPro" id="IPR036244">
    <property type="entry name" value="TipA-like_antibiotic-bd"/>
</dbReference>
<comment type="caution">
    <text evidence="6">The sequence shown here is derived from an EMBL/GenBank/DDBJ whole genome shotgun (WGS) entry which is preliminary data.</text>
</comment>
<organism evidence="6 7">
    <name type="scientific">Actinospica acidithermotolerans</name>
    <dbReference type="NCBI Taxonomy" id="2828514"/>
    <lineage>
        <taxon>Bacteria</taxon>
        <taxon>Bacillati</taxon>
        <taxon>Actinomycetota</taxon>
        <taxon>Actinomycetes</taxon>
        <taxon>Catenulisporales</taxon>
        <taxon>Actinospicaceae</taxon>
        <taxon>Actinospica</taxon>
    </lineage>
</organism>
<dbReference type="InterPro" id="IPR047057">
    <property type="entry name" value="MerR_fam"/>
</dbReference>
<keyword evidence="7" id="KW-1185">Reference proteome</keyword>
<keyword evidence="4" id="KW-0804">Transcription</keyword>
<dbReference type="RefSeq" id="WP_212522187.1">
    <property type="nucleotide sequence ID" value="NZ_JAGSOH010000181.1"/>
</dbReference>
<dbReference type="InterPro" id="IPR009061">
    <property type="entry name" value="DNA-bd_dom_put_sf"/>
</dbReference>
<dbReference type="SUPFAM" id="SSF46955">
    <property type="entry name" value="Putative DNA-binding domain"/>
    <property type="match status" value="1"/>
</dbReference>
<gene>
    <name evidence="6" type="ORF">KDK95_32485</name>
</gene>
<evidence type="ECO:0000313" key="7">
    <source>
        <dbReference type="Proteomes" id="UP000676325"/>
    </source>
</evidence>
<dbReference type="Proteomes" id="UP000676325">
    <property type="component" value="Unassembled WGS sequence"/>
</dbReference>
<dbReference type="CDD" id="cd01106">
    <property type="entry name" value="HTH_TipAL-Mta"/>
    <property type="match status" value="1"/>
</dbReference>
<dbReference type="AlphaFoldDB" id="A0A941EHU7"/>
<evidence type="ECO:0000256" key="3">
    <source>
        <dbReference type="ARBA" id="ARBA00023159"/>
    </source>
</evidence>
<evidence type="ECO:0000259" key="5">
    <source>
        <dbReference type="PROSITE" id="PS50937"/>
    </source>
</evidence>
<reference evidence="6" key="1">
    <citation type="submission" date="2021-04" db="EMBL/GenBank/DDBJ databases">
        <title>Genome based classification of Actinospica acidithermotolerans sp. nov., an actinobacterium isolated from an Indonesian hot spring.</title>
        <authorList>
            <person name="Kusuma A.B."/>
            <person name="Putra K.E."/>
            <person name="Nafisah S."/>
            <person name="Loh J."/>
            <person name="Nouioui I."/>
            <person name="Goodfellow M."/>
        </authorList>
    </citation>
    <scope>NUCLEOTIDE SEQUENCE</scope>
    <source>
        <strain evidence="6">MGRD01-02</strain>
    </source>
</reference>
<sequence>MSWSIAEVAKISGLTSRTLRHYDDIGLLRPAYVAGNGYRHYGPEQLLRLQQILVLRELGVGLPEIGRILDEQTDRVAALRAHHRRLLAERDRLGTLAATVARTIRELEESAHDEGGDVSINRPENLFEGFDSSQYDEEARERWPEEFAESQRRAAAMSAQEMERIQKETTANMVRMAEFMVAHTPVDDEAVQEAVHEHYVGLCRWWTPSAEAYACVGNMYVDDPRFTATYDKIAVGLAAYYRDAIAHYARTRLG</sequence>
<protein>
    <submittedName>
        <fullName evidence="6">MerR family transcriptional regulator</fullName>
    </submittedName>
</protein>
<dbReference type="GO" id="GO:0003700">
    <property type="term" value="F:DNA-binding transcription factor activity"/>
    <property type="evidence" value="ECO:0007669"/>
    <property type="project" value="InterPro"/>
</dbReference>
<dbReference type="PANTHER" id="PTHR30204:SF90">
    <property type="entry name" value="HTH-TYPE TRANSCRIPTIONAL ACTIVATOR MTA"/>
    <property type="match status" value="1"/>
</dbReference>
<dbReference type="SUPFAM" id="SSF89082">
    <property type="entry name" value="Antibiotic binding domain of TipA-like multidrug resistance regulators"/>
    <property type="match status" value="1"/>
</dbReference>
<dbReference type="PANTHER" id="PTHR30204">
    <property type="entry name" value="REDOX-CYCLING DRUG-SENSING TRANSCRIPTIONAL ACTIVATOR SOXR"/>
    <property type="match status" value="1"/>
</dbReference>
<dbReference type="PRINTS" id="PR00040">
    <property type="entry name" value="HTHMERR"/>
</dbReference>
<dbReference type="GO" id="GO:0003677">
    <property type="term" value="F:DNA binding"/>
    <property type="evidence" value="ECO:0007669"/>
    <property type="project" value="UniProtKB-KW"/>
</dbReference>
<feature type="domain" description="HTH merR-type" evidence="5">
    <location>
        <begin position="1"/>
        <end position="71"/>
    </location>
</feature>
<dbReference type="Gene3D" id="1.10.1660.10">
    <property type="match status" value="1"/>
</dbReference>